<dbReference type="AlphaFoldDB" id="A0A6J6K198"/>
<dbReference type="InterPro" id="IPR013078">
    <property type="entry name" value="His_Pase_superF_clade-1"/>
</dbReference>
<dbReference type="CDD" id="cd07040">
    <property type="entry name" value="HP"/>
    <property type="match status" value="1"/>
</dbReference>
<protein>
    <submittedName>
        <fullName evidence="1">Unannotated protein</fullName>
    </submittedName>
</protein>
<gene>
    <name evidence="1" type="ORF">UFOPK2162_00629</name>
</gene>
<dbReference type="Gene3D" id="3.40.50.1240">
    <property type="entry name" value="Phosphoglycerate mutase-like"/>
    <property type="match status" value="1"/>
</dbReference>
<reference evidence="1" key="1">
    <citation type="submission" date="2020-05" db="EMBL/GenBank/DDBJ databases">
        <authorList>
            <person name="Chiriac C."/>
            <person name="Salcher M."/>
            <person name="Ghai R."/>
            <person name="Kavagutti S V."/>
        </authorList>
    </citation>
    <scope>NUCLEOTIDE SEQUENCE</scope>
</reference>
<dbReference type="EMBL" id="CAEZVZ010000071">
    <property type="protein sequence ID" value="CAB4643490.1"/>
    <property type="molecule type" value="Genomic_DNA"/>
</dbReference>
<name>A0A6J6K198_9ZZZZ</name>
<dbReference type="SUPFAM" id="SSF53254">
    <property type="entry name" value="Phosphoglycerate mutase-like"/>
    <property type="match status" value="1"/>
</dbReference>
<accession>A0A6J6K198</accession>
<evidence type="ECO:0000313" key="1">
    <source>
        <dbReference type="EMBL" id="CAB4643490.1"/>
    </source>
</evidence>
<dbReference type="InterPro" id="IPR029033">
    <property type="entry name" value="His_PPase_superfam"/>
</dbReference>
<organism evidence="1">
    <name type="scientific">freshwater metagenome</name>
    <dbReference type="NCBI Taxonomy" id="449393"/>
    <lineage>
        <taxon>unclassified sequences</taxon>
        <taxon>metagenomes</taxon>
        <taxon>ecological metagenomes</taxon>
    </lineage>
</organism>
<proteinExistence type="predicted"/>
<dbReference type="Pfam" id="PF00300">
    <property type="entry name" value="His_Phos_1"/>
    <property type="match status" value="1"/>
</dbReference>
<sequence>MKRFSSTLILTLIFTLTTQTSFANELAIWEKLQGTTPKGYVLLMRHSLAPGVGDPENFSLNDCSTQRTLSDLGRQDARDVGKWLERRQIKITRVESSRWCRAKETAELLNLGKVRLNRNLDSLFEETDLLNHPQTIRVRKQIVDYRNKPGLLILVGHFVNISALTNVGVASGEGVLVRADSKGVIRVVGSTPKLNR</sequence>